<organism evidence="1 2">
    <name type="scientific">Actinokineospora iranica</name>
    <dbReference type="NCBI Taxonomy" id="1271860"/>
    <lineage>
        <taxon>Bacteria</taxon>
        <taxon>Bacillati</taxon>
        <taxon>Actinomycetota</taxon>
        <taxon>Actinomycetes</taxon>
        <taxon>Pseudonocardiales</taxon>
        <taxon>Pseudonocardiaceae</taxon>
        <taxon>Actinokineospora</taxon>
    </lineage>
</organism>
<dbReference type="RefSeq" id="WP_091457307.1">
    <property type="nucleotide sequence ID" value="NZ_FMZZ01000022.1"/>
</dbReference>
<protein>
    <recommendedName>
        <fullName evidence="3">HD domain-containing protein</fullName>
    </recommendedName>
</protein>
<proteinExistence type="predicted"/>
<evidence type="ECO:0008006" key="3">
    <source>
        <dbReference type="Google" id="ProtNLM"/>
    </source>
</evidence>
<keyword evidence="2" id="KW-1185">Reference proteome</keyword>
<accession>A0A1G6YR80</accession>
<dbReference type="EMBL" id="FMZZ01000022">
    <property type="protein sequence ID" value="SDD92066.1"/>
    <property type="molecule type" value="Genomic_DNA"/>
</dbReference>
<evidence type="ECO:0000313" key="1">
    <source>
        <dbReference type="EMBL" id="SDD92066.1"/>
    </source>
</evidence>
<reference evidence="2" key="1">
    <citation type="submission" date="2016-10" db="EMBL/GenBank/DDBJ databases">
        <authorList>
            <person name="Varghese N."/>
            <person name="Submissions S."/>
        </authorList>
    </citation>
    <scope>NUCLEOTIDE SEQUENCE [LARGE SCALE GENOMIC DNA]</scope>
    <source>
        <strain evidence="2">IBRC-M 10403</strain>
    </source>
</reference>
<gene>
    <name evidence="1" type="ORF">SAMN05216174_12274</name>
</gene>
<dbReference type="Proteomes" id="UP000199501">
    <property type="component" value="Unassembled WGS sequence"/>
</dbReference>
<dbReference type="AlphaFoldDB" id="A0A1G6YR80"/>
<dbReference type="STRING" id="1271860.SAMN05216174_12274"/>
<dbReference type="Gene3D" id="1.10.3210.10">
    <property type="entry name" value="Hypothetical protein af1432"/>
    <property type="match status" value="1"/>
</dbReference>
<dbReference type="SUPFAM" id="SSF109604">
    <property type="entry name" value="HD-domain/PDEase-like"/>
    <property type="match status" value="1"/>
</dbReference>
<name>A0A1G6YR80_9PSEU</name>
<sequence>MFTLDDAIRIARDAHDGQLDKCGMPYIGHPLRVMNAVTGERERMVAVLHDVIEDTAVTADDLLAAGCPPEVVTAVVAISKEPAESQSDYLTRVSANPIALTVKYADIADNSSPARLAQLDVATRDRLSAKYAQALAFLAQSAPPRQQPSSPRSR</sequence>
<dbReference type="OrthoDB" id="9802385at2"/>
<evidence type="ECO:0000313" key="2">
    <source>
        <dbReference type="Proteomes" id="UP000199501"/>
    </source>
</evidence>